<feature type="transmembrane region" description="Helical" evidence="8">
    <location>
        <begin position="892"/>
        <end position="915"/>
    </location>
</feature>
<dbReference type="PANTHER" id="PTHR33406:SF6">
    <property type="entry name" value="MEMBRANE PROTEIN YDGH-RELATED"/>
    <property type="match status" value="1"/>
</dbReference>
<feature type="domain" description="Membrane transport protein MMPL" evidence="9">
    <location>
        <begin position="610"/>
        <end position="929"/>
    </location>
</feature>
<feature type="transmembrane region" description="Helical" evidence="8">
    <location>
        <begin position="863"/>
        <end position="886"/>
    </location>
</feature>
<feature type="transmembrane region" description="Helical" evidence="8">
    <location>
        <begin position="822"/>
        <end position="842"/>
    </location>
</feature>
<name>A0ABV8E0M8_9NOCA</name>
<protein>
    <submittedName>
        <fullName evidence="10">RND family transporter</fullName>
    </submittedName>
</protein>
<evidence type="ECO:0000256" key="8">
    <source>
        <dbReference type="SAM" id="Phobius"/>
    </source>
</evidence>
<organism evidence="10 11">
    <name type="scientific">Nocardia jiangsuensis</name>
    <dbReference type="NCBI Taxonomy" id="1691563"/>
    <lineage>
        <taxon>Bacteria</taxon>
        <taxon>Bacillati</taxon>
        <taxon>Actinomycetota</taxon>
        <taxon>Actinomycetes</taxon>
        <taxon>Mycobacteriales</taxon>
        <taxon>Nocardiaceae</taxon>
        <taxon>Nocardia</taxon>
    </lineage>
</organism>
<sequence>MWDAVVKFSGRYAFLIIGLWVLVAAAGNLCVPQVEHTARTHARGFLPHEAQVNAVGAIMAREFGDGGGANLNYLVLEGDHELGPAERAYHDDLLGRLRADTAHVESVMDLWSDPITAGGAESVDGRAAYTMLRLRGELGAAQANESVAAVRAMVADHPAPPGLRTYVSGPGAVISDQITAIDEQMLLITGATVVLIALLLLLVYRNLVTAHVPLLAVGLALAVTRPVIAFLGERDLIEVSIFSVSLLGALVLGAATDYAIFVLGRYHEIRRTGVPHDEALILAYRSVAPVILGSGLTVAAALAFLVLADIGMLSSAGLPCAIGVLTGMLAALTLLPAIISVAGRRGFLQPRPRPRTGRPDGRWRPIGTLVARWPGPALVGSMLVLILCALPAAQTRLGFDELAAIPESTEATAGFQAMDRHFPANSLLPEIVFLRSEHDLRNPAGVIAVERVTRGIMEIPGIRMVQSASRPSGSIPEQAALTTQAGLVADQIDSGTAQMAERLGAIDEVSAALRRLDAAIGRLQLGLSGAADGLGELDQGVGVMQSGMRTLHDNVARVSEYMAPLRDFTAANPDCARDGLCAMVLDAVEPVDAVVAATESMTSGAVTLGGGARDLAQVFAVTDASVETIRATVSRLGAVTAQLTTAVAETRTMFSGLVEYLRAMRTDFQGSGEGGFYLPQQAWGDSRFQRAAQLYFSPDGRSARLMVFGEGEMFGADGAERAAEILLAVHEATKEGTLAGSTANTTGFGTGTAELREFVIDDFLLLAVAAMAMVFLIVLVMLRSPIAAAVVIGTVVLSYASAIGISTVIWQDVIGKDLHWPVPTIALIALVAVGADYNLMLTMRIREEVFERGAGLRTGMIRAFAGTGAVVTVAGLVFGLTMFALLTGSVLSIMQVGTAVGIGLLIDTLIVRTFVVPGMAGLLGRWFWWTPTPLVRGLLRHRPERSAPRASTGQVPVAAAPERVPVRSELR</sequence>
<keyword evidence="5 8" id="KW-1133">Transmembrane helix</keyword>
<feature type="transmembrane region" description="Helical" evidence="8">
    <location>
        <begin position="244"/>
        <end position="266"/>
    </location>
</feature>
<keyword evidence="4 8" id="KW-0812">Transmembrane</keyword>
<evidence type="ECO:0000256" key="6">
    <source>
        <dbReference type="ARBA" id="ARBA00023136"/>
    </source>
</evidence>
<dbReference type="PANTHER" id="PTHR33406">
    <property type="entry name" value="MEMBRANE PROTEIN MJ1562-RELATED"/>
    <property type="match status" value="1"/>
</dbReference>
<evidence type="ECO:0000259" key="9">
    <source>
        <dbReference type="Pfam" id="PF03176"/>
    </source>
</evidence>
<keyword evidence="6 8" id="KW-0472">Membrane</keyword>
<feature type="transmembrane region" description="Helical" evidence="8">
    <location>
        <begin position="320"/>
        <end position="343"/>
    </location>
</feature>
<comment type="similarity">
    <text evidence="2">Belongs to the resistance-nodulation-cell division (RND) (TC 2.A.6) family. MmpL subfamily.</text>
</comment>
<evidence type="ECO:0000256" key="4">
    <source>
        <dbReference type="ARBA" id="ARBA00022692"/>
    </source>
</evidence>
<gene>
    <name evidence="10" type="ORF">ACFO0B_25265</name>
</gene>
<evidence type="ECO:0000313" key="10">
    <source>
        <dbReference type="EMBL" id="MFC3965312.1"/>
    </source>
</evidence>
<feature type="transmembrane region" description="Helical" evidence="8">
    <location>
        <begin position="286"/>
        <end position="308"/>
    </location>
</feature>
<dbReference type="InterPro" id="IPR050545">
    <property type="entry name" value="Mycobact_MmpL"/>
</dbReference>
<dbReference type="SUPFAM" id="SSF82866">
    <property type="entry name" value="Multidrug efflux transporter AcrB transmembrane domain"/>
    <property type="match status" value="2"/>
</dbReference>
<evidence type="ECO:0000256" key="3">
    <source>
        <dbReference type="ARBA" id="ARBA00022475"/>
    </source>
</evidence>
<feature type="transmembrane region" description="Helical" evidence="8">
    <location>
        <begin position="12"/>
        <end position="31"/>
    </location>
</feature>
<evidence type="ECO:0000256" key="2">
    <source>
        <dbReference type="ARBA" id="ARBA00010157"/>
    </source>
</evidence>
<reference evidence="11" key="1">
    <citation type="journal article" date="2019" name="Int. J. Syst. Evol. Microbiol.">
        <title>The Global Catalogue of Microorganisms (GCM) 10K type strain sequencing project: providing services to taxonomists for standard genome sequencing and annotation.</title>
        <authorList>
            <consortium name="The Broad Institute Genomics Platform"/>
            <consortium name="The Broad Institute Genome Sequencing Center for Infectious Disease"/>
            <person name="Wu L."/>
            <person name="Ma J."/>
        </authorList>
    </citation>
    <scope>NUCLEOTIDE SEQUENCE [LARGE SCALE GENOMIC DNA]</scope>
    <source>
        <strain evidence="11">CGMCC 4.7330</strain>
    </source>
</reference>
<dbReference type="Gene3D" id="1.20.1640.10">
    <property type="entry name" value="Multidrug efflux transporter AcrB transmembrane domain"/>
    <property type="match status" value="2"/>
</dbReference>
<keyword evidence="11" id="KW-1185">Reference proteome</keyword>
<feature type="region of interest" description="Disordered" evidence="7">
    <location>
        <begin position="945"/>
        <end position="971"/>
    </location>
</feature>
<dbReference type="InterPro" id="IPR004869">
    <property type="entry name" value="MMPL_dom"/>
</dbReference>
<feature type="domain" description="Membrane transport protein MMPL" evidence="9">
    <location>
        <begin position="46"/>
        <end position="376"/>
    </location>
</feature>
<evidence type="ECO:0000256" key="5">
    <source>
        <dbReference type="ARBA" id="ARBA00022989"/>
    </source>
</evidence>
<evidence type="ECO:0000313" key="11">
    <source>
        <dbReference type="Proteomes" id="UP001595696"/>
    </source>
</evidence>
<comment type="subcellular location">
    <subcellularLocation>
        <location evidence="1">Cell membrane</location>
        <topology evidence="1">Multi-pass membrane protein</topology>
    </subcellularLocation>
</comment>
<keyword evidence="3" id="KW-1003">Cell membrane</keyword>
<evidence type="ECO:0000256" key="7">
    <source>
        <dbReference type="SAM" id="MobiDB-lite"/>
    </source>
</evidence>
<proteinExistence type="inferred from homology"/>
<dbReference type="Pfam" id="PF03176">
    <property type="entry name" value="MMPL"/>
    <property type="match status" value="2"/>
</dbReference>
<feature type="transmembrane region" description="Helical" evidence="8">
    <location>
        <begin position="763"/>
        <end position="782"/>
    </location>
</feature>
<feature type="transmembrane region" description="Helical" evidence="8">
    <location>
        <begin position="789"/>
        <end position="810"/>
    </location>
</feature>
<feature type="transmembrane region" description="Helical" evidence="8">
    <location>
        <begin position="185"/>
        <end position="204"/>
    </location>
</feature>
<accession>A0ABV8E0M8</accession>
<evidence type="ECO:0000256" key="1">
    <source>
        <dbReference type="ARBA" id="ARBA00004651"/>
    </source>
</evidence>
<comment type="caution">
    <text evidence="10">The sequence shown here is derived from an EMBL/GenBank/DDBJ whole genome shotgun (WGS) entry which is preliminary data.</text>
</comment>
<dbReference type="Proteomes" id="UP001595696">
    <property type="component" value="Unassembled WGS sequence"/>
</dbReference>
<dbReference type="RefSeq" id="WP_378615059.1">
    <property type="nucleotide sequence ID" value="NZ_JBHSAX010000019.1"/>
</dbReference>
<dbReference type="EMBL" id="JBHSAX010000019">
    <property type="protein sequence ID" value="MFC3965312.1"/>
    <property type="molecule type" value="Genomic_DNA"/>
</dbReference>